<evidence type="ECO:0000313" key="2">
    <source>
        <dbReference type="EMBL" id="RPA80366.1"/>
    </source>
</evidence>
<name>A0A3N4I4P4_ASCIM</name>
<feature type="compositionally biased region" description="Basic residues" evidence="1">
    <location>
        <begin position="239"/>
        <end position="249"/>
    </location>
</feature>
<evidence type="ECO:0000313" key="3">
    <source>
        <dbReference type="Proteomes" id="UP000275078"/>
    </source>
</evidence>
<dbReference type="Proteomes" id="UP000275078">
    <property type="component" value="Unassembled WGS sequence"/>
</dbReference>
<protein>
    <submittedName>
        <fullName evidence="2">Uncharacterized protein</fullName>
    </submittedName>
</protein>
<accession>A0A3N4I4P4</accession>
<feature type="region of interest" description="Disordered" evidence="1">
    <location>
        <begin position="145"/>
        <end position="257"/>
    </location>
</feature>
<gene>
    <name evidence="2" type="ORF">BJ508DRAFT_347293</name>
</gene>
<feature type="compositionally biased region" description="Low complexity" evidence="1">
    <location>
        <begin position="215"/>
        <end position="230"/>
    </location>
</feature>
<evidence type="ECO:0000256" key="1">
    <source>
        <dbReference type="SAM" id="MobiDB-lite"/>
    </source>
</evidence>
<dbReference type="AlphaFoldDB" id="A0A3N4I4P4"/>
<dbReference type="EMBL" id="ML119689">
    <property type="protein sequence ID" value="RPA80366.1"/>
    <property type="molecule type" value="Genomic_DNA"/>
</dbReference>
<proteinExistence type="predicted"/>
<keyword evidence="3" id="KW-1185">Reference proteome</keyword>
<reference evidence="2 3" key="1">
    <citation type="journal article" date="2018" name="Nat. Ecol. Evol.">
        <title>Pezizomycetes genomes reveal the molecular basis of ectomycorrhizal truffle lifestyle.</title>
        <authorList>
            <person name="Murat C."/>
            <person name="Payen T."/>
            <person name="Noel B."/>
            <person name="Kuo A."/>
            <person name="Morin E."/>
            <person name="Chen J."/>
            <person name="Kohler A."/>
            <person name="Krizsan K."/>
            <person name="Balestrini R."/>
            <person name="Da Silva C."/>
            <person name="Montanini B."/>
            <person name="Hainaut M."/>
            <person name="Levati E."/>
            <person name="Barry K.W."/>
            <person name="Belfiori B."/>
            <person name="Cichocki N."/>
            <person name="Clum A."/>
            <person name="Dockter R.B."/>
            <person name="Fauchery L."/>
            <person name="Guy J."/>
            <person name="Iotti M."/>
            <person name="Le Tacon F."/>
            <person name="Lindquist E.A."/>
            <person name="Lipzen A."/>
            <person name="Malagnac F."/>
            <person name="Mello A."/>
            <person name="Molinier V."/>
            <person name="Miyauchi S."/>
            <person name="Poulain J."/>
            <person name="Riccioni C."/>
            <person name="Rubini A."/>
            <person name="Sitrit Y."/>
            <person name="Splivallo R."/>
            <person name="Traeger S."/>
            <person name="Wang M."/>
            <person name="Zifcakova L."/>
            <person name="Wipf D."/>
            <person name="Zambonelli A."/>
            <person name="Paolocci F."/>
            <person name="Nowrousian M."/>
            <person name="Ottonello S."/>
            <person name="Baldrian P."/>
            <person name="Spatafora J.W."/>
            <person name="Henrissat B."/>
            <person name="Nagy L.G."/>
            <person name="Aury J.M."/>
            <person name="Wincker P."/>
            <person name="Grigoriev I.V."/>
            <person name="Bonfante P."/>
            <person name="Martin F.M."/>
        </authorList>
    </citation>
    <scope>NUCLEOTIDE SEQUENCE [LARGE SCALE GENOMIC DNA]</scope>
    <source>
        <strain evidence="2 3">RN42</strain>
    </source>
</reference>
<sequence>MPPLRRIPPKLEMMRAVKRTKGRFDLHTEFGTNVKHEEEQSTAEHPYVPVSRANTQNRNAPAHFDDAIQMENTSIVSDPEVHSVTVRLRRLSVRTPPCDIEAISEGIRMMAIATPPPLQQRPKNVGIPTVDSVIPSSMKALAGTQPNPSFIPCPKKATPVAKTSIPSPRRIDAAMSMGPASDNALRKRDTLSRPATSMATTRPSSRLNGTRPRSRAGPARPASQSSAQRPTTLRPQSRATHHPTPRLRRATNPAFDNPHWPMTDVFMEALELKTPKHQVNHRVMKPASMRHRRTQSQTLPIEKAIHAETMVEHLLQTEASGLSHVEHTGGDGAITRHDGKVQTQLQHFQHYNSHHLYENPASDRFVNLKISSNRPTSFYIPTCIRQYERSFGFLEKCQDVCELLTMIGVKDTKEQVGIVGPLTELFREKPVYGKLEDVLGDILDNVNTNVLVDGEVLQKMGLGDRRLLKANERCWIKYILLLVVLIVRDQFL</sequence>
<feature type="compositionally biased region" description="Polar residues" evidence="1">
    <location>
        <begin position="193"/>
        <end position="208"/>
    </location>
</feature>
<organism evidence="2 3">
    <name type="scientific">Ascobolus immersus RN42</name>
    <dbReference type="NCBI Taxonomy" id="1160509"/>
    <lineage>
        <taxon>Eukaryota</taxon>
        <taxon>Fungi</taxon>
        <taxon>Dikarya</taxon>
        <taxon>Ascomycota</taxon>
        <taxon>Pezizomycotina</taxon>
        <taxon>Pezizomycetes</taxon>
        <taxon>Pezizales</taxon>
        <taxon>Ascobolaceae</taxon>
        <taxon>Ascobolus</taxon>
    </lineage>
</organism>